<dbReference type="SUPFAM" id="SSF50891">
    <property type="entry name" value="Cyclophilin-like"/>
    <property type="match status" value="1"/>
</dbReference>
<dbReference type="AlphaFoldDB" id="A0A552UFB1"/>
<keyword evidence="4" id="KW-1185">Reference proteome</keyword>
<evidence type="ECO:0000313" key="3">
    <source>
        <dbReference type="EMBL" id="TRW16917.1"/>
    </source>
</evidence>
<dbReference type="InterPro" id="IPR002130">
    <property type="entry name" value="Cyclophilin-type_PPIase_dom"/>
</dbReference>
<keyword evidence="3" id="KW-0413">Isomerase</keyword>
<dbReference type="OrthoDB" id="9807797at2"/>
<sequence>MRYLALIALIAAAPAAAPPGAADIVRDAPAAAWRAVAPESLMLIDSPRGTVAIELAPDFAPAHVAAIRALVRAGRFDGGAVVRVQDNYVVQFAAKEVPPPATPPAELPAEYEAPVAGQFTPLGYRDAYASAAGYKRGWPVARDKGREWLVHCYAMIGVGREAPPSTGDGSELYAVSGHAPRHLDRNITLVGRVVEGFAGWTSLPRGTEALGFYKDPSQRTPLTRVRLAADVPDAPRFEVMDTASPTFRAYVEARANRRESFFLRPAGGVDLCNAPVPVRRVTSAR</sequence>
<evidence type="ECO:0000313" key="4">
    <source>
        <dbReference type="Proteomes" id="UP000317894"/>
    </source>
</evidence>
<feature type="chain" id="PRO_5021794998" evidence="1">
    <location>
        <begin position="22"/>
        <end position="285"/>
    </location>
</feature>
<keyword evidence="1" id="KW-0732">Signal</keyword>
<dbReference type="Proteomes" id="UP000317894">
    <property type="component" value="Unassembled WGS sequence"/>
</dbReference>
<dbReference type="GO" id="GO:0003755">
    <property type="term" value="F:peptidyl-prolyl cis-trans isomerase activity"/>
    <property type="evidence" value="ECO:0007669"/>
    <property type="project" value="InterPro"/>
</dbReference>
<evidence type="ECO:0000259" key="2">
    <source>
        <dbReference type="Pfam" id="PF00160"/>
    </source>
</evidence>
<evidence type="ECO:0000256" key="1">
    <source>
        <dbReference type="SAM" id="SignalP"/>
    </source>
</evidence>
<dbReference type="EMBL" id="VJWA01000001">
    <property type="protein sequence ID" value="TRW16917.1"/>
    <property type="molecule type" value="Genomic_DNA"/>
</dbReference>
<accession>A0A552UFB1</accession>
<feature type="domain" description="PPIase cyclophilin-type" evidence="2">
    <location>
        <begin position="46"/>
        <end position="198"/>
    </location>
</feature>
<dbReference type="Gene3D" id="2.40.100.10">
    <property type="entry name" value="Cyclophilin-like"/>
    <property type="match status" value="1"/>
</dbReference>
<name>A0A552UFB1_9SPHN</name>
<proteinExistence type="predicted"/>
<dbReference type="RefSeq" id="WP_143554461.1">
    <property type="nucleotide sequence ID" value="NZ_VJWA01000001.1"/>
</dbReference>
<dbReference type="InterPro" id="IPR029000">
    <property type="entry name" value="Cyclophilin-like_dom_sf"/>
</dbReference>
<feature type="signal peptide" evidence="1">
    <location>
        <begin position="1"/>
        <end position="21"/>
    </location>
</feature>
<protein>
    <submittedName>
        <fullName evidence="3">Peptidylprolyl isomerase</fullName>
    </submittedName>
</protein>
<reference evidence="3 4" key="1">
    <citation type="submission" date="2019-07" db="EMBL/GenBank/DDBJ databases">
        <title>Novel species isolated from glacier.</title>
        <authorList>
            <person name="Liu Q."/>
            <person name="Xin Y.-H."/>
        </authorList>
    </citation>
    <scope>NUCLEOTIDE SEQUENCE [LARGE SCALE GENOMIC DNA]</scope>
    <source>
        <strain evidence="3 4">LB1R16</strain>
    </source>
</reference>
<dbReference type="Pfam" id="PF00160">
    <property type="entry name" value="Pro_isomerase"/>
    <property type="match status" value="1"/>
</dbReference>
<comment type="caution">
    <text evidence="3">The sequence shown here is derived from an EMBL/GenBank/DDBJ whole genome shotgun (WGS) entry which is preliminary data.</text>
</comment>
<organism evidence="3 4">
    <name type="scientific">Glacieibacterium frigidum</name>
    <dbReference type="NCBI Taxonomy" id="2593303"/>
    <lineage>
        <taxon>Bacteria</taxon>
        <taxon>Pseudomonadati</taxon>
        <taxon>Pseudomonadota</taxon>
        <taxon>Alphaproteobacteria</taxon>
        <taxon>Sphingomonadales</taxon>
        <taxon>Sphingosinicellaceae</taxon>
        <taxon>Glacieibacterium</taxon>
    </lineage>
</organism>
<gene>
    <name evidence="3" type="ORF">FMM06_01530</name>
</gene>